<keyword evidence="3" id="KW-1185">Reference proteome</keyword>
<dbReference type="PATRIC" id="fig|64091.14.peg.284"/>
<dbReference type="STRING" id="64091.VNG_0383H"/>
<dbReference type="Gene3D" id="1.10.150.20">
    <property type="entry name" value="5' to 3' exonuclease, C-terminal subdomain"/>
    <property type="match status" value="1"/>
</dbReference>
<evidence type="ECO:0000313" key="2">
    <source>
        <dbReference type="EMBL" id="AAG18941.1"/>
    </source>
</evidence>
<evidence type="ECO:0008006" key="4">
    <source>
        <dbReference type="Google" id="ProtNLM"/>
    </source>
</evidence>
<dbReference type="Proteomes" id="UP000000554">
    <property type="component" value="Chromosome"/>
</dbReference>
<dbReference type="HOGENOM" id="CLU_103621_0_0_2"/>
<protein>
    <recommendedName>
        <fullName evidence="4">Helix-hairpin-helix domain-containing protein</fullName>
    </recommendedName>
</protein>
<organism evidence="2 3">
    <name type="scientific">Halobacterium salinarum (strain ATCC 700922 / JCM 11081 / NRC-1)</name>
    <name type="common">Halobacterium halobium</name>
    <dbReference type="NCBI Taxonomy" id="64091"/>
    <lineage>
        <taxon>Archaea</taxon>
        <taxon>Methanobacteriati</taxon>
        <taxon>Methanobacteriota</taxon>
        <taxon>Stenosarchaea group</taxon>
        <taxon>Halobacteria</taxon>
        <taxon>Halobacteriales</taxon>
        <taxon>Halobacteriaceae</taxon>
        <taxon>Halobacterium</taxon>
        <taxon>Halobacterium salinarum NRC-34001</taxon>
    </lineage>
</organism>
<dbReference type="GO" id="GO:0000166">
    <property type="term" value="F:nucleotide binding"/>
    <property type="evidence" value="ECO:0007669"/>
    <property type="project" value="InterPro"/>
</dbReference>
<dbReference type="InterPro" id="IPR010995">
    <property type="entry name" value="DNA_repair_Rad51/TF_NusA_a-hlx"/>
</dbReference>
<dbReference type="InParanoid" id="Q9HS67"/>
<dbReference type="EMBL" id="AE004437">
    <property type="protein sequence ID" value="AAG18941.1"/>
    <property type="molecule type" value="Genomic_DNA"/>
</dbReference>
<dbReference type="PIR" id="A84197">
    <property type="entry name" value="A84197"/>
</dbReference>
<evidence type="ECO:0000256" key="1">
    <source>
        <dbReference type="SAM" id="MobiDB-lite"/>
    </source>
</evidence>
<gene>
    <name evidence="2" type="ordered locus">VNG_0383H</name>
</gene>
<feature type="region of interest" description="Disordered" evidence="1">
    <location>
        <begin position="36"/>
        <end position="72"/>
    </location>
</feature>
<dbReference type="SUPFAM" id="SSF47794">
    <property type="entry name" value="Rad51 N-terminal domain-like"/>
    <property type="match status" value="1"/>
</dbReference>
<sequence length="122" mass="12708">MRPMGLLSKLKSLFGAADNDHPPGSGVDITVEHEPDATTERAVKGAESTPQATDDSQPADAEPAAGDLTDITGIGPAYASRLADAGVTTPQELAAADTDDIAAATDLSPKRIRRWRDRVGDQ</sequence>
<dbReference type="Pfam" id="PF14520">
    <property type="entry name" value="HHH_5"/>
    <property type="match status" value="1"/>
</dbReference>
<dbReference type="KEGG" id="hal:VNG_0383H"/>
<proteinExistence type="predicted"/>
<name>Q9HS67_HALSA</name>
<reference evidence="2 3" key="1">
    <citation type="journal article" date="2000" name="Proc. Natl. Acad. Sci. U.S.A.">
        <title>Genome sequence of Halobacterium species NRC-1.</title>
        <authorList>
            <person name="Ng W.V."/>
            <person name="Kennedy S.P."/>
            <person name="Mahairas G.G."/>
            <person name="Berquist B."/>
            <person name="Pan M."/>
            <person name="Shukla H.D."/>
            <person name="Lasky S.R."/>
            <person name="Baliga N.S."/>
            <person name="Thorsson V."/>
            <person name="Sbrogna J."/>
            <person name="Swartzell S."/>
            <person name="Weir D."/>
            <person name="Hall J."/>
            <person name="Dahl T.A."/>
            <person name="Welti R."/>
            <person name="Goo Y.A."/>
            <person name="Leithauser B."/>
            <person name="Keller K."/>
            <person name="Cruz R."/>
            <person name="Danson M.J."/>
            <person name="Hough D.W."/>
            <person name="Maddocks D.G."/>
            <person name="Jablonski P.E."/>
            <person name="Krebs M.P."/>
            <person name="Angevine C.M."/>
            <person name="Dale H."/>
            <person name="Isenbarger T.A."/>
            <person name="Peck R.F."/>
            <person name="Pohlschroder M."/>
            <person name="Spudich J.L."/>
            <person name="Jung K.W."/>
            <person name="Alam M."/>
            <person name="Freitas T."/>
            <person name="Hou S."/>
            <person name="Daniels C.J."/>
            <person name="Dennis P.P."/>
            <person name="Omer A.D."/>
            <person name="Ebhardt H."/>
            <person name="Lowe T.M."/>
            <person name="Liang P."/>
            <person name="Riley M."/>
            <person name="Hood L."/>
            <person name="DasSarma S."/>
        </authorList>
    </citation>
    <scope>NUCLEOTIDE SEQUENCE [LARGE SCALE GENOMIC DNA]</scope>
    <source>
        <strain evidence="3">ATCC 700922 / JCM 11081 / NRC-1</strain>
    </source>
</reference>
<dbReference type="AlphaFoldDB" id="Q9HS67"/>
<accession>Q9HS67</accession>
<evidence type="ECO:0000313" key="3">
    <source>
        <dbReference type="Proteomes" id="UP000000554"/>
    </source>
</evidence>
<dbReference type="PaxDb" id="64091-VNG_0383H"/>